<reference evidence="1" key="1">
    <citation type="submission" date="2019-03" db="EMBL/GenBank/DDBJ databases">
        <title>Improved annotation for the trematode Fasciola hepatica.</title>
        <authorList>
            <person name="Choi Y.-J."/>
            <person name="Martin J."/>
            <person name="Mitreva M."/>
        </authorList>
    </citation>
    <scope>NUCLEOTIDE SEQUENCE [LARGE SCALE GENOMIC DNA]</scope>
</reference>
<sequence length="34" mass="3832">MALELPLCERVIWLTNLFQNGNVQDPSWNASGTN</sequence>
<organism evidence="1 2">
    <name type="scientific">Fasciola hepatica</name>
    <name type="common">Liver fluke</name>
    <dbReference type="NCBI Taxonomy" id="6192"/>
    <lineage>
        <taxon>Eukaryota</taxon>
        <taxon>Metazoa</taxon>
        <taxon>Spiralia</taxon>
        <taxon>Lophotrochozoa</taxon>
        <taxon>Platyhelminthes</taxon>
        <taxon>Trematoda</taxon>
        <taxon>Digenea</taxon>
        <taxon>Plagiorchiida</taxon>
        <taxon>Echinostomata</taxon>
        <taxon>Echinostomatoidea</taxon>
        <taxon>Fasciolidae</taxon>
        <taxon>Fasciola</taxon>
    </lineage>
</organism>
<protein>
    <submittedName>
        <fullName evidence="1">Uncharacterized protein</fullName>
    </submittedName>
</protein>
<proteinExistence type="predicted"/>
<dbReference type="EMBL" id="JXXN02012619">
    <property type="protein sequence ID" value="THD18402.1"/>
    <property type="molecule type" value="Genomic_DNA"/>
</dbReference>
<dbReference type="Proteomes" id="UP000230066">
    <property type="component" value="Unassembled WGS sequence"/>
</dbReference>
<comment type="caution">
    <text evidence="1">The sequence shown here is derived from an EMBL/GenBank/DDBJ whole genome shotgun (WGS) entry which is preliminary data.</text>
</comment>
<accession>A0A4E0RNJ2</accession>
<name>A0A4E0RNJ2_FASHE</name>
<evidence type="ECO:0000313" key="1">
    <source>
        <dbReference type="EMBL" id="THD18402.1"/>
    </source>
</evidence>
<keyword evidence="2" id="KW-1185">Reference proteome</keyword>
<dbReference type="AlphaFoldDB" id="A0A4E0RNJ2"/>
<gene>
    <name evidence="1" type="ORF">D915_011141</name>
</gene>
<evidence type="ECO:0000313" key="2">
    <source>
        <dbReference type="Proteomes" id="UP000230066"/>
    </source>
</evidence>